<keyword evidence="4 5" id="KW-0472">Membrane</keyword>
<dbReference type="SUPFAM" id="SSF103473">
    <property type="entry name" value="MFS general substrate transporter"/>
    <property type="match status" value="1"/>
</dbReference>
<evidence type="ECO:0000256" key="5">
    <source>
        <dbReference type="SAM" id="Phobius"/>
    </source>
</evidence>
<keyword evidence="7" id="KW-1185">Reference proteome</keyword>
<feature type="transmembrane region" description="Helical" evidence="5">
    <location>
        <begin position="35"/>
        <end position="54"/>
    </location>
</feature>
<protein>
    <submittedName>
        <fullName evidence="6">Uncharacterized protein</fullName>
    </submittedName>
</protein>
<dbReference type="PANTHER" id="PTHR23501">
    <property type="entry name" value="MAJOR FACILITATOR SUPERFAMILY"/>
    <property type="match status" value="1"/>
</dbReference>
<accession>A0A428Q8I4</accession>
<dbReference type="AlphaFoldDB" id="A0A428Q8I4"/>
<feature type="transmembrane region" description="Helical" evidence="5">
    <location>
        <begin position="175"/>
        <end position="194"/>
    </location>
</feature>
<name>A0A428Q8I4_9HYPO</name>
<evidence type="ECO:0000256" key="3">
    <source>
        <dbReference type="ARBA" id="ARBA00022989"/>
    </source>
</evidence>
<evidence type="ECO:0000313" key="7">
    <source>
        <dbReference type="Proteomes" id="UP000288168"/>
    </source>
</evidence>
<sequence length="277" mass="31252">MHYYYKAKRMGLVPMCESNRKWCESIYNYTREFDAVGLLLITAGIALFFLLFNIYPYQKAQWKAPIIICFFIFGGLLIIAFAQLETFFAPVKFLPYHLLTDRAVSFVQVANDLTVVEQTWMSSIYNTGSPLYSIPVGPFIRHYGRFKWLCLFFGAGFAILGVGMMLKFRTVNTDVGCLVICQIFIAFASGTLVICEQTATMASVERQFVAIILIQYMFSSIVGCIGLSIAAAIWQGVFPKDVGKRPPRSAQDNLTVIYESPPQQLSYPWGSPEHIAI</sequence>
<proteinExistence type="predicted"/>
<evidence type="ECO:0000256" key="1">
    <source>
        <dbReference type="ARBA" id="ARBA00004141"/>
    </source>
</evidence>
<gene>
    <name evidence="6" type="ORF">CEP54_006138</name>
</gene>
<evidence type="ECO:0000313" key="6">
    <source>
        <dbReference type="EMBL" id="RSL61594.1"/>
    </source>
</evidence>
<evidence type="ECO:0000256" key="2">
    <source>
        <dbReference type="ARBA" id="ARBA00022692"/>
    </source>
</evidence>
<organism evidence="6 7">
    <name type="scientific">Fusarium duplospermum</name>
    <dbReference type="NCBI Taxonomy" id="1325734"/>
    <lineage>
        <taxon>Eukaryota</taxon>
        <taxon>Fungi</taxon>
        <taxon>Dikarya</taxon>
        <taxon>Ascomycota</taxon>
        <taxon>Pezizomycotina</taxon>
        <taxon>Sordariomycetes</taxon>
        <taxon>Hypocreomycetidae</taxon>
        <taxon>Hypocreales</taxon>
        <taxon>Nectriaceae</taxon>
        <taxon>Fusarium</taxon>
        <taxon>Fusarium solani species complex</taxon>
    </lineage>
</organism>
<feature type="transmembrane region" description="Helical" evidence="5">
    <location>
        <begin position="146"/>
        <end position="168"/>
    </location>
</feature>
<evidence type="ECO:0000256" key="4">
    <source>
        <dbReference type="ARBA" id="ARBA00023136"/>
    </source>
</evidence>
<comment type="subcellular location">
    <subcellularLocation>
        <location evidence="1">Membrane</location>
        <topology evidence="1">Multi-pass membrane protein</topology>
    </subcellularLocation>
</comment>
<dbReference type="Proteomes" id="UP000288168">
    <property type="component" value="Unassembled WGS sequence"/>
</dbReference>
<comment type="caution">
    <text evidence="6">The sequence shown here is derived from an EMBL/GenBank/DDBJ whole genome shotgun (WGS) entry which is preliminary data.</text>
</comment>
<dbReference type="EMBL" id="NKCI01000050">
    <property type="protein sequence ID" value="RSL61594.1"/>
    <property type="molecule type" value="Genomic_DNA"/>
</dbReference>
<dbReference type="OrthoDB" id="4078873at2759"/>
<feature type="transmembrane region" description="Helical" evidence="5">
    <location>
        <begin position="214"/>
        <end position="238"/>
    </location>
</feature>
<feature type="transmembrane region" description="Helical" evidence="5">
    <location>
        <begin position="66"/>
        <end position="84"/>
    </location>
</feature>
<keyword evidence="2 5" id="KW-0812">Transmembrane</keyword>
<dbReference type="PANTHER" id="PTHR23501:SF3">
    <property type="entry name" value="MAJOR FACILITATOR SUPERFAMILY (MFS) PROFILE DOMAIN-CONTAINING PROTEIN"/>
    <property type="match status" value="1"/>
</dbReference>
<dbReference type="InterPro" id="IPR036259">
    <property type="entry name" value="MFS_trans_sf"/>
</dbReference>
<dbReference type="GO" id="GO:0022857">
    <property type="term" value="F:transmembrane transporter activity"/>
    <property type="evidence" value="ECO:0007669"/>
    <property type="project" value="TreeGrafter"/>
</dbReference>
<dbReference type="GO" id="GO:0005886">
    <property type="term" value="C:plasma membrane"/>
    <property type="evidence" value="ECO:0007669"/>
    <property type="project" value="TreeGrafter"/>
</dbReference>
<reference evidence="6 7" key="1">
    <citation type="submission" date="2017-06" db="EMBL/GenBank/DDBJ databases">
        <title>Comparative genomic analysis of Ambrosia Fusariam Clade fungi.</title>
        <authorList>
            <person name="Stajich J.E."/>
            <person name="Carrillo J."/>
            <person name="Kijimoto T."/>
            <person name="Eskalen A."/>
            <person name="O'Donnell K."/>
            <person name="Kasson M."/>
        </authorList>
    </citation>
    <scope>NUCLEOTIDE SEQUENCE [LARGE SCALE GENOMIC DNA]</scope>
    <source>
        <strain evidence="6 7">NRRL62584</strain>
    </source>
</reference>
<dbReference type="Gene3D" id="1.20.1250.20">
    <property type="entry name" value="MFS general substrate transporter like domains"/>
    <property type="match status" value="1"/>
</dbReference>
<keyword evidence="3 5" id="KW-1133">Transmembrane helix</keyword>